<keyword evidence="3" id="KW-1185">Reference proteome</keyword>
<sequence length="282" mass="30225">MRTTSLRPLAFACLASGLLLATGCGKRDSDAMPDEDITSAEDRSEANIETAISLDAMEASAPVNVNNAAAGFNSTDAEFRGKFGVCATRTYTASPRILVIDFGAGCACPDGRFRSGQIIVRFTTDANSRIAGSVVRRKNYFVNYNQHKATRTFTDLGSGSFNVVVDSASLIRANNGGTHFWTANWTFTRTAGYNTPLVHSDDVYTVTGGANGTNRRGMAYTTVIDNARPLVRRADCFKYFVSGAINISNSKGKTLVLDYGNGTCDNTATVTVNGRTKTIALR</sequence>
<dbReference type="EMBL" id="BMGY01000036">
    <property type="protein sequence ID" value="GGH88927.1"/>
    <property type="molecule type" value="Genomic_DNA"/>
</dbReference>
<feature type="chain" id="PRO_5046337475" description="Lipoprotein" evidence="1">
    <location>
        <begin position="22"/>
        <end position="282"/>
    </location>
</feature>
<evidence type="ECO:0000313" key="3">
    <source>
        <dbReference type="Proteomes" id="UP000637774"/>
    </source>
</evidence>
<organism evidence="2 3">
    <name type="scientific">Hymenobacter frigidus</name>
    <dbReference type="NCBI Taxonomy" id="1524095"/>
    <lineage>
        <taxon>Bacteria</taxon>
        <taxon>Pseudomonadati</taxon>
        <taxon>Bacteroidota</taxon>
        <taxon>Cytophagia</taxon>
        <taxon>Cytophagales</taxon>
        <taxon>Hymenobacteraceae</taxon>
        <taxon>Hymenobacter</taxon>
    </lineage>
</organism>
<accession>A0ABQ2AA08</accession>
<name>A0ABQ2AA08_9BACT</name>
<dbReference type="Proteomes" id="UP000637774">
    <property type="component" value="Unassembled WGS sequence"/>
</dbReference>
<comment type="caution">
    <text evidence="2">The sequence shown here is derived from an EMBL/GenBank/DDBJ whole genome shotgun (WGS) entry which is preliminary data.</text>
</comment>
<dbReference type="PROSITE" id="PS51257">
    <property type="entry name" value="PROKAR_LIPOPROTEIN"/>
    <property type="match status" value="1"/>
</dbReference>
<evidence type="ECO:0000256" key="1">
    <source>
        <dbReference type="SAM" id="SignalP"/>
    </source>
</evidence>
<keyword evidence="1" id="KW-0732">Signal</keyword>
<evidence type="ECO:0008006" key="4">
    <source>
        <dbReference type="Google" id="ProtNLM"/>
    </source>
</evidence>
<evidence type="ECO:0000313" key="2">
    <source>
        <dbReference type="EMBL" id="GGH88927.1"/>
    </source>
</evidence>
<feature type="signal peptide" evidence="1">
    <location>
        <begin position="1"/>
        <end position="21"/>
    </location>
</feature>
<reference evidence="3" key="1">
    <citation type="journal article" date="2019" name="Int. J. Syst. Evol. Microbiol.">
        <title>The Global Catalogue of Microorganisms (GCM) 10K type strain sequencing project: providing services to taxonomists for standard genome sequencing and annotation.</title>
        <authorList>
            <consortium name="The Broad Institute Genomics Platform"/>
            <consortium name="The Broad Institute Genome Sequencing Center for Infectious Disease"/>
            <person name="Wu L."/>
            <person name="Ma J."/>
        </authorList>
    </citation>
    <scope>NUCLEOTIDE SEQUENCE [LARGE SCALE GENOMIC DNA]</scope>
    <source>
        <strain evidence="3">CGMCC 1.14966</strain>
    </source>
</reference>
<proteinExistence type="predicted"/>
<protein>
    <recommendedName>
        <fullName evidence="4">Lipoprotein</fullName>
    </recommendedName>
</protein>
<gene>
    <name evidence="2" type="ORF">GCM10011495_31330</name>
</gene>
<dbReference type="RefSeq" id="WP_188563036.1">
    <property type="nucleotide sequence ID" value="NZ_BMGY01000036.1"/>
</dbReference>